<protein>
    <submittedName>
        <fullName evidence="2">Uncharacterized protein</fullName>
    </submittedName>
</protein>
<proteinExistence type="predicted"/>
<gene>
    <name evidence="2" type="ORF">FNV44_06490</name>
</gene>
<feature type="transmembrane region" description="Helical" evidence="1">
    <location>
        <begin position="12"/>
        <end position="29"/>
    </location>
</feature>
<evidence type="ECO:0000256" key="1">
    <source>
        <dbReference type="SAM" id="Phobius"/>
    </source>
</evidence>
<feature type="transmembrane region" description="Helical" evidence="1">
    <location>
        <begin position="76"/>
        <end position="97"/>
    </location>
</feature>
<keyword evidence="1" id="KW-0812">Transmembrane</keyword>
<dbReference type="Proteomes" id="UP000315938">
    <property type="component" value="Unassembled WGS sequence"/>
</dbReference>
<dbReference type="RefSeq" id="WP_012243311.1">
    <property type="nucleotide sequence ID" value="NZ_JACAOE010000002.1"/>
</dbReference>
<name>A0A553IGL1_ACHLA</name>
<keyword evidence="1" id="KW-1133">Transmembrane helix</keyword>
<comment type="caution">
    <text evidence="2">The sequence shown here is derived from an EMBL/GenBank/DDBJ whole genome shotgun (WGS) entry which is preliminary data.</text>
</comment>
<sequence length="104" mass="12129">MKKTLGKIYTALNILVLFLSMIGVLFIFMNKPIENNDPIHMNFMSRFIFTYDFRIPIIMFLISLIVFIIRRSKRSGITFTLSIVSLSYTVMFIYMLAETIGQIS</sequence>
<keyword evidence="1" id="KW-0472">Membrane</keyword>
<evidence type="ECO:0000313" key="2">
    <source>
        <dbReference type="EMBL" id="TRX99343.1"/>
    </source>
</evidence>
<dbReference type="AlphaFoldDB" id="A0A553IGL1"/>
<evidence type="ECO:0000313" key="3">
    <source>
        <dbReference type="Proteomes" id="UP000315938"/>
    </source>
</evidence>
<feature type="transmembrane region" description="Helical" evidence="1">
    <location>
        <begin position="49"/>
        <end position="69"/>
    </location>
</feature>
<dbReference type="GeneID" id="41339518"/>
<accession>A0A553IGL1</accession>
<organism evidence="2 3">
    <name type="scientific">Acholeplasma laidlawii</name>
    <dbReference type="NCBI Taxonomy" id="2148"/>
    <lineage>
        <taxon>Bacteria</taxon>
        <taxon>Bacillati</taxon>
        <taxon>Mycoplasmatota</taxon>
        <taxon>Mollicutes</taxon>
        <taxon>Acholeplasmatales</taxon>
        <taxon>Acholeplasmataceae</taxon>
        <taxon>Acholeplasma</taxon>
    </lineage>
</organism>
<reference evidence="2 3" key="1">
    <citation type="submission" date="2019-07" db="EMBL/GenBank/DDBJ databases">
        <title>Genome sequence of Acholeplasma laidlawii strain with increased resistance to erythromycin.</title>
        <authorList>
            <person name="Medvedeva E.S."/>
            <person name="Baranova N.B."/>
            <person name="Siniagina M.N."/>
            <person name="Mouzykantov A."/>
            <person name="Chernova O.A."/>
            <person name="Chernov V.M."/>
        </authorList>
    </citation>
    <scope>NUCLEOTIDE SEQUENCE [LARGE SCALE GENOMIC DNA]</scope>
    <source>
        <strain evidence="2 3">PG8REry</strain>
    </source>
</reference>
<dbReference type="EMBL" id="VKID01000002">
    <property type="protein sequence ID" value="TRX99343.1"/>
    <property type="molecule type" value="Genomic_DNA"/>
</dbReference>